<sequence length="297" mass="31541">MLMGPTTHRDVRPRPRLAGAIGGFFARLGWRQVPVMFAAVVLVALVLVALTIPLWTPYDPIGLAGRRLQPPSAAHWLGTDALGRDVLVRTLFGARYSLPIAAVVLVVAVGIGVTLGALAGFLGGIVDNVLMRLADITLAFPPVLLAMAIAASLGPGLVNTALALIIVWWPIYARLMRAQVLNVKKLDHVDAAIVGGVTPARLLTHHIMPLCWSPIFVNMTMDVGQVILLAAGLSFIGLGAQPPTPEWGQMIAEGASNFYCWWIALGPGMAIFLVSLSSNFLGDGLRDVADPRTRQGG</sequence>
<reference evidence="11 12" key="1">
    <citation type="submission" date="2023-07" db="EMBL/GenBank/DDBJ databases">
        <title>Genomic Encyclopedia of Type Strains, Phase IV (KMG-IV): sequencing the most valuable type-strain genomes for metagenomic binning, comparative biology and taxonomic classification.</title>
        <authorList>
            <person name="Goeker M."/>
        </authorList>
    </citation>
    <scope>NUCLEOTIDE SEQUENCE [LARGE SCALE GENOMIC DNA]</scope>
    <source>
        <strain evidence="11 12">DSM 15561</strain>
    </source>
</reference>
<keyword evidence="12" id="KW-1185">Reference proteome</keyword>
<dbReference type="InterPro" id="IPR035906">
    <property type="entry name" value="MetI-like_sf"/>
</dbReference>
<dbReference type="InterPro" id="IPR050366">
    <property type="entry name" value="BP-dependent_transpt_permease"/>
</dbReference>
<accession>A0ABU0LT16</accession>
<feature type="domain" description="ABC transmembrane type-1" evidence="10">
    <location>
        <begin position="94"/>
        <end position="282"/>
    </location>
</feature>
<evidence type="ECO:0000256" key="5">
    <source>
        <dbReference type="ARBA" id="ARBA00022856"/>
    </source>
</evidence>
<evidence type="ECO:0000256" key="7">
    <source>
        <dbReference type="ARBA" id="ARBA00022989"/>
    </source>
</evidence>
<comment type="similarity">
    <text evidence="9">Belongs to the binding-protein-dependent transport system permease family.</text>
</comment>
<keyword evidence="2 9" id="KW-0813">Transport</keyword>
<keyword evidence="6" id="KW-0653">Protein transport</keyword>
<evidence type="ECO:0000256" key="3">
    <source>
        <dbReference type="ARBA" id="ARBA00022475"/>
    </source>
</evidence>
<dbReference type="PANTHER" id="PTHR43386">
    <property type="entry name" value="OLIGOPEPTIDE TRANSPORT SYSTEM PERMEASE PROTEIN APPC"/>
    <property type="match status" value="1"/>
</dbReference>
<feature type="transmembrane region" description="Helical" evidence="9">
    <location>
        <begin position="35"/>
        <end position="55"/>
    </location>
</feature>
<proteinExistence type="inferred from homology"/>
<feature type="transmembrane region" description="Helical" evidence="9">
    <location>
        <begin position="157"/>
        <end position="175"/>
    </location>
</feature>
<keyword evidence="5" id="KW-0571">Peptide transport</keyword>
<feature type="transmembrane region" description="Helical" evidence="9">
    <location>
        <begin position="96"/>
        <end position="122"/>
    </location>
</feature>
<evidence type="ECO:0000256" key="4">
    <source>
        <dbReference type="ARBA" id="ARBA00022692"/>
    </source>
</evidence>
<protein>
    <submittedName>
        <fullName evidence="11">Peptide/nickel transport system permease protein</fullName>
    </submittedName>
</protein>
<feature type="transmembrane region" description="Helical" evidence="9">
    <location>
        <begin position="261"/>
        <end position="282"/>
    </location>
</feature>
<keyword evidence="8 9" id="KW-0472">Membrane</keyword>
<evidence type="ECO:0000313" key="12">
    <source>
        <dbReference type="Proteomes" id="UP001235094"/>
    </source>
</evidence>
<organism evidence="11 12">
    <name type="scientific">Ancylobacter amanitiformis</name>
    <dbReference type="NCBI Taxonomy" id="217069"/>
    <lineage>
        <taxon>Bacteria</taxon>
        <taxon>Pseudomonadati</taxon>
        <taxon>Pseudomonadota</taxon>
        <taxon>Alphaproteobacteria</taxon>
        <taxon>Hyphomicrobiales</taxon>
        <taxon>Xanthobacteraceae</taxon>
        <taxon>Ancylobacter</taxon>
    </lineage>
</organism>
<feature type="transmembrane region" description="Helical" evidence="9">
    <location>
        <begin position="223"/>
        <end position="241"/>
    </location>
</feature>
<comment type="caution">
    <text evidence="11">The sequence shown here is derived from an EMBL/GenBank/DDBJ whole genome shotgun (WGS) entry which is preliminary data.</text>
</comment>
<evidence type="ECO:0000259" key="10">
    <source>
        <dbReference type="PROSITE" id="PS50928"/>
    </source>
</evidence>
<evidence type="ECO:0000256" key="9">
    <source>
        <dbReference type="RuleBase" id="RU363032"/>
    </source>
</evidence>
<gene>
    <name evidence="11" type="ORF">QOZ99_002719</name>
</gene>
<dbReference type="Proteomes" id="UP001235094">
    <property type="component" value="Unassembled WGS sequence"/>
</dbReference>
<dbReference type="Pfam" id="PF00528">
    <property type="entry name" value="BPD_transp_1"/>
    <property type="match status" value="1"/>
</dbReference>
<evidence type="ECO:0000256" key="6">
    <source>
        <dbReference type="ARBA" id="ARBA00022927"/>
    </source>
</evidence>
<feature type="transmembrane region" description="Helical" evidence="9">
    <location>
        <begin position="129"/>
        <end position="151"/>
    </location>
</feature>
<dbReference type="EMBL" id="JAUSVR010000008">
    <property type="protein sequence ID" value="MDQ0511820.1"/>
    <property type="molecule type" value="Genomic_DNA"/>
</dbReference>
<keyword evidence="3" id="KW-1003">Cell membrane</keyword>
<keyword evidence="4 9" id="KW-0812">Transmembrane</keyword>
<comment type="subcellular location">
    <subcellularLocation>
        <location evidence="1 9">Cell membrane</location>
        <topology evidence="1 9">Multi-pass membrane protein</topology>
    </subcellularLocation>
</comment>
<dbReference type="PROSITE" id="PS50928">
    <property type="entry name" value="ABC_TM1"/>
    <property type="match status" value="1"/>
</dbReference>
<name>A0ABU0LT16_9HYPH</name>
<dbReference type="Gene3D" id="1.10.3720.10">
    <property type="entry name" value="MetI-like"/>
    <property type="match status" value="1"/>
</dbReference>
<dbReference type="SUPFAM" id="SSF161098">
    <property type="entry name" value="MetI-like"/>
    <property type="match status" value="1"/>
</dbReference>
<evidence type="ECO:0000256" key="1">
    <source>
        <dbReference type="ARBA" id="ARBA00004651"/>
    </source>
</evidence>
<evidence type="ECO:0000256" key="2">
    <source>
        <dbReference type="ARBA" id="ARBA00022448"/>
    </source>
</evidence>
<dbReference type="CDD" id="cd06261">
    <property type="entry name" value="TM_PBP2"/>
    <property type="match status" value="1"/>
</dbReference>
<keyword evidence="7 9" id="KW-1133">Transmembrane helix</keyword>
<dbReference type="InterPro" id="IPR000515">
    <property type="entry name" value="MetI-like"/>
</dbReference>
<dbReference type="PANTHER" id="PTHR43386:SF1">
    <property type="entry name" value="D,D-DIPEPTIDE TRANSPORT SYSTEM PERMEASE PROTEIN DDPC-RELATED"/>
    <property type="match status" value="1"/>
</dbReference>
<evidence type="ECO:0000256" key="8">
    <source>
        <dbReference type="ARBA" id="ARBA00023136"/>
    </source>
</evidence>
<evidence type="ECO:0000313" key="11">
    <source>
        <dbReference type="EMBL" id="MDQ0511820.1"/>
    </source>
</evidence>